<dbReference type="HOGENOM" id="CLU_019647_0_0_4"/>
<reference evidence="3 4" key="1">
    <citation type="submission" date="2011-02" db="EMBL/GenBank/DDBJ databases">
        <authorList>
            <person name="Weinstock G."/>
            <person name="Sodergren E."/>
            <person name="Clifton S."/>
            <person name="Fulton L."/>
            <person name="Fulton B."/>
            <person name="Courtney L."/>
            <person name="Fronick C."/>
            <person name="Harrison M."/>
            <person name="Strong C."/>
            <person name="Farmer C."/>
            <person name="Delahaunty K."/>
            <person name="Markovic C."/>
            <person name="Hall O."/>
            <person name="Minx P."/>
            <person name="Tomlinson C."/>
            <person name="Mitreva M."/>
            <person name="Hou S."/>
            <person name="Chen J."/>
            <person name="Wollam A."/>
            <person name="Pepin K.H."/>
            <person name="Johnson M."/>
            <person name="Bhonagiri V."/>
            <person name="Zhang X."/>
            <person name="Suruliraj S."/>
            <person name="Warren W."/>
            <person name="Chinwalla A."/>
            <person name="Mardis E.R."/>
            <person name="Wilson R.K."/>
        </authorList>
    </citation>
    <scope>NUCLEOTIDE SEQUENCE [LARGE SCALE GENOMIC DNA]</scope>
    <source>
        <strain evidence="3 4">YIT 11859</strain>
    </source>
</reference>
<protein>
    <submittedName>
        <fullName evidence="3">Conserved domain protein</fullName>
    </submittedName>
</protein>
<dbReference type="Pfam" id="PF10592">
    <property type="entry name" value="AIPR"/>
    <property type="match status" value="1"/>
</dbReference>
<accession>F3QLA7</accession>
<feature type="domain" description="Abortive phage infection protein C-terminal" evidence="1">
    <location>
        <begin position="259"/>
        <end position="572"/>
    </location>
</feature>
<dbReference type="EMBL" id="AFBP01000056">
    <property type="protein sequence ID" value="EGG53419.1"/>
    <property type="molecule type" value="Genomic_DNA"/>
</dbReference>
<feature type="domain" description="Abortive infection phage resistance protein N-terminal" evidence="2">
    <location>
        <begin position="76"/>
        <end position="201"/>
    </location>
</feature>
<evidence type="ECO:0000313" key="4">
    <source>
        <dbReference type="Proteomes" id="UP000005156"/>
    </source>
</evidence>
<dbReference type="InterPro" id="IPR018891">
    <property type="entry name" value="AIPR_C"/>
</dbReference>
<sequence length="610" mass="70153">MASTEQVEQSLKDLNEAVSCGMDNAEPERAFESICFADVVLNKLISNSVIQVPSEDELNYFNEIDRFEAVFPGSDKRMRMDGCLILPNGHGELDLHIFVTDYERRVKVEKITKEEVKKLSSEAYYFIYNAGEESFKNQLSRERSAYEVCNQIIKNKAQISSVFIWILSNRFANEEYSQRANITLWGQPVELVQRVVDLSYLADSDAERAHSFLDFSPVGGIDVLKLNLGDNSQFDCYLASIPANYLVQIYSAYGTRLIEKNVRAYLGNKKANKGIESTIKEAPETFVALNNGLVMVAEDVETSLGKLKKLKNFQIVNGGQTTATLYYTFKAAERMKKKEEGKRIKDNFAKIQVPLKIVRIKKTNLESNGFDFAAQIPIAANTQNAIKASDLSASVKYYQEFEKISRELTTSNGDHWFFERARGSYKAEEAKFIGQRKGMNLFRATYPKEKMFDKTDLAVSALCWDLKPKSACKGAQLAFLEFNEGVKERIPDVKEVKELICKWMVFSTLERRLKEDNFKNPRTIVNYSIYLFSKKYRNRIDWSEIWSLQEVPEEILYPLTELAKKLDQIIRRNMGNQMINMFARKDQCLELVDRAEISLDHPFETSRYIR</sequence>
<evidence type="ECO:0000259" key="2">
    <source>
        <dbReference type="Pfam" id="PF22879"/>
    </source>
</evidence>
<dbReference type="AlphaFoldDB" id="F3QLA7"/>
<evidence type="ECO:0000313" key="3">
    <source>
        <dbReference type="EMBL" id="EGG53419.1"/>
    </source>
</evidence>
<gene>
    <name evidence="3" type="ORF">HMPREF9439_01725</name>
</gene>
<keyword evidence="4" id="KW-1185">Reference proteome</keyword>
<dbReference type="Pfam" id="PF22879">
    <property type="entry name" value="AIPR_N"/>
    <property type="match status" value="1"/>
</dbReference>
<dbReference type="Proteomes" id="UP000005156">
    <property type="component" value="Unassembled WGS sequence"/>
</dbReference>
<proteinExistence type="predicted"/>
<dbReference type="eggNOG" id="ENOG502Z7VT">
    <property type="taxonomic scope" value="Bacteria"/>
</dbReference>
<dbReference type="OrthoDB" id="9806213at2"/>
<name>F3QLA7_9BURK</name>
<dbReference type="GeneID" id="43349094"/>
<evidence type="ECO:0000259" key="1">
    <source>
        <dbReference type="Pfam" id="PF10592"/>
    </source>
</evidence>
<dbReference type="RefSeq" id="WP_008864457.1">
    <property type="nucleotide sequence ID" value="NZ_GL883727.1"/>
</dbReference>
<dbReference type="InterPro" id="IPR055101">
    <property type="entry name" value="AIPR_N"/>
</dbReference>
<organism evidence="3 4">
    <name type="scientific">Parasutterella excrementihominis YIT 11859</name>
    <dbReference type="NCBI Taxonomy" id="762966"/>
    <lineage>
        <taxon>Bacteria</taxon>
        <taxon>Pseudomonadati</taxon>
        <taxon>Pseudomonadota</taxon>
        <taxon>Betaproteobacteria</taxon>
        <taxon>Burkholderiales</taxon>
        <taxon>Sutterellaceae</taxon>
        <taxon>Parasutterella</taxon>
    </lineage>
</organism>
<comment type="caution">
    <text evidence="3">The sequence shown here is derived from an EMBL/GenBank/DDBJ whole genome shotgun (WGS) entry which is preliminary data.</text>
</comment>